<evidence type="ECO:0000256" key="4">
    <source>
        <dbReference type="ARBA" id="ARBA00022614"/>
    </source>
</evidence>
<organism evidence="28 29">
    <name type="scientific">Drymodes brunneopygia</name>
    <dbReference type="NCBI Taxonomy" id="626378"/>
    <lineage>
        <taxon>Eukaryota</taxon>
        <taxon>Metazoa</taxon>
        <taxon>Chordata</taxon>
        <taxon>Craniata</taxon>
        <taxon>Vertebrata</taxon>
        <taxon>Euteleostomi</taxon>
        <taxon>Archelosauria</taxon>
        <taxon>Archosauria</taxon>
        <taxon>Dinosauria</taxon>
        <taxon>Saurischia</taxon>
        <taxon>Theropoda</taxon>
        <taxon>Coelurosauria</taxon>
        <taxon>Aves</taxon>
        <taxon>Neognathae</taxon>
        <taxon>Neoaves</taxon>
        <taxon>Telluraves</taxon>
        <taxon>Australaves</taxon>
        <taxon>Passeriformes</taxon>
        <taxon>Petroicidae</taxon>
        <taxon>Drymodes</taxon>
    </lineage>
</organism>
<evidence type="ECO:0000256" key="3">
    <source>
        <dbReference type="ARBA" id="ARBA00022475"/>
    </source>
</evidence>
<dbReference type="Gene3D" id="3.80.10.10">
    <property type="entry name" value="Ribonuclease Inhibitor"/>
    <property type="match status" value="2"/>
</dbReference>
<dbReference type="InterPro" id="IPR013783">
    <property type="entry name" value="Ig-like_fold"/>
</dbReference>
<feature type="domain" description="Fibronectin type-III" evidence="27">
    <location>
        <begin position="433"/>
        <end position="527"/>
    </location>
</feature>
<keyword evidence="15" id="KW-0966">Cell projection</keyword>
<dbReference type="SMART" id="SM00369">
    <property type="entry name" value="LRR_TYP"/>
    <property type="match status" value="6"/>
</dbReference>
<dbReference type="SUPFAM" id="SSF52058">
    <property type="entry name" value="L domain-like"/>
    <property type="match status" value="1"/>
</dbReference>
<keyword evidence="6 25" id="KW-0732">Signal</keyword>
<comment type="similarity">
    <text evidence="20">Belongs to the LRFN family.</text>
</comment>
<dbReference type="InterPro" id="IPR000483">
    <property type="entry name" value="Cys-rich_flank_reg_C"/>
</dbReference>
<keyword evidence="9" id="KW-1133">Transmembrane helix</keyword>
<dbReference type="SUPFAM" id="SSF48726">
    <property type="entry name" value="Immunoglobulin"/>
    <property type="match status" value="1"/>
</dbReference>
<feature type="chain" id="PRO_5029749498" description="Leucine-rich repeat and fibronectin type-III domain-containing protein 3" evidence="25">
    <location>
        <begin position="27"/>
        <end position="527"/>
    </location>
</feature>
<keyword evidence="5" id="KW-0812">Transmembrane</keyword>
<dbReference type="CDD" id="cd00063">
    <property type="entry name" value="FN3"/>
    <property type="match status" value="1"/>
</dbReference>
<evidence type="ECO:0000256" key="13">
    <source>
        <dbReference type="ARBA" id="ARBA00023180"/>
    </source>
</evidence>
<evidence type="ECO:0000256" key="18">
    <source>
        <dbReference type="ARBA" id="ARBA00034111"/>
    </source>
</evidence>
<evidence type="ECO:0000313" key="29">
    <source>
        <dbReference type="Proteomes" id="UP000525319"/>
    </source>
</evidence>
<dbReference type="FunFam" id="2.60.40.10:FF:000091">
    <property type="entry name" value="Leucine-rich repeat and fibronectin type III domain-containing protein 1"/>
    <property type="match status" value="1"/>
</dbReference>
<name>A0A7L3JZS3_9PASS</name>
<keyword evidence="14" id="KW-0628">Postsynaptic cell membrane</keyword>
<proteinExistence type="inferred from homology"/>
<dbReference type="InterPro" id="IPR036179">
    <property type="entry name" value="Ig-like_dom_sf"/>
</dbReference>
<evidence type="ECO:0000256" key="8">
    <source>
        <dbReference type="ARBA" id="ARBA00022889"/>
    </source>
</evidence>
<evidence type="ECO:0000256" key="21">
    <source>
        <dbReference type="ARBA" id="ARBA00038550"/>
    </source>
</evidence>
<feature type="domain" description="Ig-like" evidence="26">
    <location>
        <begin position="299"/>
        <end position="387"/>
    </location>
</feature>
<dbReference type="InterPro" id="IPR013098">
    <property type="entry name" value="Ig_I-set"/>
</dbReference>
<dbReference type="PROSITE" id="PS51450">
    <property type="entry name" value="LRR"/>
    <property type="match status" value="1"/>
</dbReference>
<accession>A0A7L3JZS3</accession>
<dbReference type="InterPro" id="IPR003598">
    <property type="entry name" value="Ig_sub2"/>
</dbReference>
<dbReference type="Proteomes" id="UP000525319">
    <property type="component" value="Unassembled WGS sequence"/>
</dbReference>
<comment type="subunit">
    <text evidence="21">Can form heteromeric complexes with LRFN1, LRFN2, LRFN4 and LRFN5. Able to form homomeric complexes across cell junctions, between adjacent cells. Does not interact with DLG4.</text>
</comment>
<dbReference type="InterPro" id="IPR003599">
    <property type="entry name" value="Ig_sub"/>
</dbReference>
<dbReference type="Pfam" id="PF00560">
    <property type="entry name" value="LRR_1"/>
    <property type="match status" value="1"/>
</dbReference>
<evidence type="ECO:0000256" key="25">
    <source>
        <dbReference type="SAM" id="SignalP"/>
    </source>
</evidence>
<evidence type="ECO:0000256" key="19">
    <source>
        <dbReference type="ARBA" id="ARBA00037389"/>
    </source>
</evidence>
<evidence type="ECO:0000256" key="17">
    <source>
        <dbReference type="ARBA" id="ARBA00034100"/>
    </source>
</evidence>
<dbReference type="InterPro" id="IPR036116">
    <property type="entry name" value="FN3_sf"/>
</dbReference>
<dbReference type="InterPro" id="IPR003961">
    <property type="entry name" value="FN3_dom"/>
</dbReference>
<dbReference type="PROSITE" id="PS50835">
    <property type="entry name" value="IG_LIKE"/>
    <property type="match status" value="1"/>
</dbReference>
<evidence type="ECO:0000256" key="23">
    <source>
        <dbReference type="ARBA" id="ARBA00042496"/>
    </source>
</evidence>
<evidence type="ECO:0000256" key="2">
    <source>
        <dbReference type="ARBA" id="ARBA00004279"/>
    </source>
</evidence>
<dbReference type="GO" id="GO:0048787">
    <property type="term" value="C:presynaptic active zone membrane"/>
    <property type="evidence" value="ECO:0007669"/>
    <property type="project" value="TreeGrafter"/>
</dbReference>
<dbReference type="FunFam" id="3.80.10.10:FF:000016">
    <property type="entry name" value="Leucine-rich repeat and fibronectin type III domain-containing protein 1"/>
    <property type="match status" value="1"/>
</dbReference>
<comment type="subcellular location">
    <subcellularLocation>
        <location evidence="1">Cell membrane</location>
        <topology evidence="1">Single-pass type I membrane protein</topology>
    </subcellularLocation>
    <subcellularLocation>
        <location evidence="2">Cell projection</location>
        <location evidence="2">Dendrite</location>
    </subcellularLocation>
    <subcellularLocation>
        <location evidence="17">Postsynaptic cell membrane</location>
    </subcellularLocation>
    <subcellularLocation>
        <location evidence="18">Presynaptic cell membrane</location>
    </subcellularLocation>
</comment>
<keyword evidence="29" id="KW-1185">Reference proteome</keyword>
<dbReference type="SMART" id="SM00408">
    <property type="entry name" value="IGc2"/>
    <property type="match status" value="1"/>
</dbReference>
<keyword evidence="11" id="KW-0472">Membrane</keyword>
<evidence type="ECO:0000256" key="12">
    <source>
        <dbReference type="ARBA" id="ARBA00023157"/>
    </source>
</evidence>
<evidence type="ECO:0000256" key="11">
    <source>
        <dbReference type="ARBA" id="ARBA00023136"/>
    </source>
</evidence>
<keyword evidence="3" id="KW-1003">Cell membrane</keyword>
<keyword evidence="8" id="KW-0130">Cell adhesion</keyword>
<feature type="region of interest" description="Disordered" evidence="24">
    <location>
        <begin position="388"/>
        <end position="411"/>
    </location>
</feature>
<dbReference type="PANTHER" id="PTHR45842:SF5">
    <property type="entry name" value="LEUCINE-RICH REPEAT AND FIBRONECTIN TYPE-III DOMAIN-CONTAINING PROTEIN 3"/>
    <property type="match status" value="1"/>
</dbReference>
<feature type="non-terminal residue" evidence="28">
    <location>
        <position position="527"/>
    </location>
</feature>
<keyword evidence="7" id="KW-0677">Repeat</keyword>
<evidence type="ECO:0000256" key="5">
    <source>
        <dbReference type="ARBA" id="ARBA00022692"/>
    </source>
</evidence>
<dbReference type="InterPro" id="IPR007110">
    <property type="entry name" value="Ig-like_dom"/>
</dbReference>
<comment type="function">
    <text evidence="19">Cell adhesion molecule that mediates homophilic cell-cell adhesion in a Ca(2+)-independent manner. Promotes neurite outgrowth in hippocampal neurons.</text>
</comment>
<evidence type="ECO:0000256" key="7">
    <source>
        <dbReference type="ARBA" id="ARBA00022737"/>
    </source>
</evidence>
<dbReference type="InterPro" id="IPR003591">
    <property type="entry name" value="Leu-rich_rpt_typical-subtyp"/>
</dbReference>
<protein>
    <recommendedName>
        <fullName evidence="22">Leucine-rich repeat and fibronectin type-III domain-containing protein 3</fullName>
    </recommendedName>
    <alternativeName>
        <fullName evidence="23">Synaptic adhesion-like molecule 4</fullName>
    </alternativeName>
</protein>
<keyword evidence="13" id="KW-0325">Glycoprotein</keyword>
<dbReference type="PROSITE" id="PS50853">
    <property type="entry name" value="FN3"/>
    <property type="match status" value="1"/>
</dbReference>
<dbReference type="Gene3D" id="2.60.40.10">
    <property type="entry name" value="Immunoglobulins"/>
    <property type="match status" value="2"/>
</dbReference>
<dbReference type="Pfam" id="PF07679">
    <property type="entry name" value="I-set"/>
    <property type="match status" value="1"/>
</dbReference>
<evidence type="ECO:0000256" key="6">
    <source>
        <dbReference type="ARBA" id="ARBA00022729"/>
    </source>
</evidence>
<reference evidence="28 29" key="1">
    <citation type="submission" date="2019-09" db="EMBL/GenBank/DDBJ databases">
        <title>Bird 10,000 Genomes (B10K) Project - Family phase.</title>
        <authorList>
            <person name="Zhang G."/>
        </authorList>
    </citation>
    <scope>NUCLEOTIDE SEQUENCE [LARGE SCALE GENOMIC DNA]</scope>
    <source>
        <strain evidence="28">B10K-DU-030-03</strain>
    </source>
</reference>
<dbReference type="SMART" id="SM00409">
    <property type="entry name" value="IG"/>
    <property type="match status" value="1"/>
</dbReference>
<evidence type="ECO:0000256" key="20">
    <source>
        <dbReference type="ARBA" id="ARBA00038433"/>
    </source>
</evidence>
<dbReference type="GO" id="GO:0045211">
    <property type="term" value="C:postsynaptic membrane"/>
    <property type="evidence" value="ECO:0007669"/>
    <property type="project" value="UniProtKB-SubCell"/>
</dbReference>
<sequence>LPRFPFFPTMENLLLPLLFFFTTTTSNSPPCPKRCSCQNLSPSFTILCTKTGLLFVPSGIDRRTAELRLMDNFITVLRRRDFANMTQLIHLTLSRNTISQIMPYAFSDLKGLHALHLDSNRLTSINEDHFKGLVNLRHLILSNNQLSFISPKSLDDFLETIEDLDLSYNNLVDVPWGTVAKLSNVNTVSLDHNLIEFVPEGIFSNLHKLARLDMTSNKLKKIPPDPLFSRIPVYAKSKGSPLTSLVLSFGGNPLHCNCELVWLRRLTREDDLETCASPPELMGKYFWSIREEEFVCEPPMITHRTPRLVAAVGRSASLKCKAVGDPDPYVRWIAPDGKLVANTSRTVSYQNGTLDILEAALGDQGTFTCIASNAAGESTAPVEFRVTPDANGTECEEEEEGGKKASTARPEPSDILISAKSSFANDSKLERGDRGGVVVAEVTATSALVRWPPQEELEGLRMYQIQYNSTGDEILVYRMIPAPSSSFSLSDLAPGRDYELCVLAVFSDAATALAATRPLGCRRFSTR</sequence>
<dbReference type="EMBL" id="VZTZ01004145">
    <property type="protein sequence ID" value="NXU34464.1"/>
    <property type="molecule type" value="Genomic_DNA"/>
</dbReference>
<evidence type="ECO:0000313" key="28">
    <source>
        <dbReference type="EMBL" id="NXU34464.1"/>
    </source>
</evidence>
<evidence type="ECO:0000259" key="26">
    <source>
        <dbReference type="PROSITE" id="PS50835"/>
    </source>
</evidence>
<keyword evidence="4" id="KW-0433">Leucine-rich repeat</keyword>
<keyword evidence="12" id="KW-1015">Disulfide bond</keyword>
<dbReference type="SMART" id="SM00082">
    <property type="entry name" value="LRRCT"/>
    <property type="match status" value="1"/>
</dbReference>
<dbReference type="FunFam" id="3.80.10.10:FF:000019">
    <property type="entry name" value="leucine-rich repeat and fibronectin type III domain-containing protein 1"/>
    <property type="match status" value="1"/>
</dbReference>
<dbReference type="InterPro" id="IPR050467">
    <property type="entry name" value="LRFN"/>
</dbReference>
<dbReference type="GO" id="GO:0009986">
    <property type="term" value="C:cell surface"/>
    <property type="evidence" value="ECO:0007669"/>
    <property type="project" value="TreeGrafter"/>
</dbReference>
<evidence type="ECO:0000256" key="24">
    <source>
        <dbReference type="SAM" id="MobiDB-lite"/>
    </source>
</evidence>
<evidence type="ECO:0000256" key="10">
    <source>
        <dbReference type="ARBA" id="ARBA00023018"/>
    </source>
</evidence>
<comment type="caution">
    <text evidence="28">The sequence shown here is derived from an EMBL/GenBank/DDBJ whole genome shotgun (WGS) entry which is preliminary data.</text>
</comment>
<dbReference type="GO" id="GO:0007155">
    <property type="term" value="P:cell adhesion"/>
    <property type="evidence" value="ECO:0007669"/>
    <property type="project" value="UniProtKB-KW"/>
</dbReference>
<feature type="signal peptide" evidence="25">
    <location>
        <begin position="1"/>
        <end position="26"/>
    </location>
</feature>
<evidence type="ECO:0000259" key="27">
    <source>
        <dbReference type="PROSITE" id="PS50853"/>
    </source>
</evidence>
<dbReference type="SUPFAM" id="SSF49265">
    <property type="entry name" value="Fibronectin type III"/>
    <property type="match status" value="1"/>
</dbReference>
<dbReference type="InterPro" id="IPR001611">
    <property type="entry name" value="Leu-rich_rpt"/>
</dbReference>
<evidence type="ECO:0000256" key="9">
    <source>
        <dbReference type="ARBA" id="ARBA00022989"/>
    </source>
</evidence>
<evidence type="ECO:0000256" key="1">
    <source>
        <dbReference type="ARBA" id="ARBA00004251"/>
    </source>
</evidence>
<dbReference type="Pfam" id="PF00041">
    <property type="entry name" value="fn3"/>
    <property type="match status" value="1"/>
</dbReference>
<keyword evidence="10" id="KW-0770">Synapse</keyword>
<gene>
    <name evidence="28" type="primary">Lrfn1l</name>
    <name evidence="28" type="ORF">DRYBRU_R12791</name>
</gene>
<evidence type="ECO:0000256" key="22">
    <source>
        <dbReference type="ARBA" id="ARBA00039193"/>
    </source>
</evidence>
<dbReference type="GO" id="GO:0030425">
    <property type="term" value="C:dendrite"/>
    <property type="evidence" value="ECO:0007669"/>
    <property type="project" value="UniProtKB-SubCell"/>
</dbReference>
<evidence type="ECO:0000256" key="15">
    <source>
        <dbReference type="ARBA" id="ARBA00023273"/>
    </source>
</evidence>
<evidence type="ECO:0000256" key="14">
    <source>
        <dbReference type="ARBA" id="ARBA00023257"/>
    </source>
</evidence>
<dbReference type="InterPro" id="IPR032675">
    <property type="entry name" value="LRR_dom_sf"/>
</dbReference>
<dbReference type="PANTHER" id="PTHR45842">
    <property type="entry name" value="SYNAPTIC ADHESION-LIKE MOLECULE SALM"/>
    <property type="match status" value="1"/>
</dbReference>
<dbReference type="Pfam" id="PF13855">
    <property type="entry name" value="LRR_8"/>
    <property type="match status" value="2"/>
</dbReference>
<dbReference type="OrthoDB" id="1394818at2759"/>
<feature type="non-terminal residue" evidence="28">
    <location>
        <position position="1"/>
    </location>
</feature>
<dbReference type="AlphaFoldDB" id="A0A7L3JZS3"/>
<keyword evidence="16" id="KW-0393">Immunoglobulin domain</keyword>
<evidence type="ECO:0000256" key="16">
    <source>
        <dbReference type="ARBA" id="ARBA00023319"/>
    </source>
</evidence>